<sequence length="188" mass="21435">MMKKEIANTLLNIVGGNKKIYRFYDEAEESSIDIYFGIDSPQEGVTTYGTIGLSDYSLGLKLDGNRELRVELIAACESARPEFGNILSSCAFNIINTHYPCFPGVIYPSVISEYYKNSDMKHILLTTPFLWDDLHPLDDEKNHVTWLMAVPISDKELKYAQEYGTDVLEDVFERKDIDVFDLDRKSAI</sequence>
<dbReference type="EMBL" id="CP060636">
    <property type="protein sequence ID" value="QNM14042.1"/>
    <property type="molecule type" value="Genomic_DNA"/>
</dbReference>
<evidence type="ECO:0000259" key="1">
    <source>
        <dbReference type="Pfam" id="PF05076"/>
    </source>
</evidence>
<proteinExistence type="predicted"/>
<keyword evidence="3" id="KW-1185">Reference proteome</keyword>
<protein>
    <submittedName>
        <fullName evidence="2">Suppressor of fused domain protein</fullName>
    </submittedName>
</protein>
<dbReference type="RefSeq" id="WP_117518333.1">
    <property type="nucleotide sequence ID" value="NZ_CP060636.1"/>
</dbReference>
<dbReference type="AlphaFoldDB" id="A0A7G9GTB0"/>
<feature type="domain" description="Suppressor of fused-like" evidence="1">
    <location>
        <begin position="30"/>
        <end position="185"/>
    </location>
</feature>
<name>A0A7G9GTB0_9FIRM</name>
<gene>
    <name evidence="2" type="ORF">H9Q80_08935</name>
</gene>
<organism evidence="2 3">
    <name type="scientific">[Eubacterium] hominis</name>
    <dbReference type="NCBI Taxonomy" id="2764325"/>
    <lineage>
        <taxon>Bacteria</taxon>
        <taxon>Bacillati</taxon>
        <taxon>Bacillota</taxon>
        <taxon>Erysipelotrichia</taxon>
        <taxon>Erysipelotrichales</taxon>
        <taxon>Erysipelotrichaceae</taxon>
        <taxon>Amedibacillus</taxon>
    </lineage>
</organism>
<accession>A0A7G9GTB0</accession>
<dbReference type="InterPro" id="IPR020941">
    <property type="entry name" value="SUFU-like_domain"/>
</dbReference>
<dbReference type="Proteomes" id="UP000515856">
    <property type="component" value="Chromosome"/>
</dbReference>
<reference evidence="2 3" key="1">
    <citation type="submission" date="2020-08" db="EMBL/GenBank/DDBJ databases">
        <authorList>
            <person name="Liu C."/>
            <person name="Sun Q."/>
        </authorList>
    </citation>
    <scope>NUCLEOTIDE SEQUENCE [LARGE SCALE GENOMIC DNA]</scope>
    <source>
        <strain evidence="2 3">NSJ-61</strain>
    </source>
</reference>
<dbReference type="Pfam" id="PF05076">
    <property type="entry name" value="SUFU"/>
    <property type="match status" value="1"/>
</dbReference>
<dbReference type="KEGG" id="ehn:H9Q80_08935"/>
<evidence type="ECO:0000313" key="3">
    <source>
        <dbReference type="Proteomes" id="UP000515856"/>
    </source>
</evidence>
<evidence type="ECO:0000313" key="2">
    <source>
        <dbReference type="EMBL" id="QNM14042.1"/>
    </source>
</evidence>